<feature type="compositionally biased region" description="Low complexity" evidence="13">
    <location>
        <begin position="220"/>
        <end position="230"/>
    </location>
</feature>
<evidence type="ECO:0000256" key="9">
    <source>
        <dbReference type="ARBA" id="ARBA00023163"/>
    </source>
</evidence>
<name>A0A653CGR4_CALMS</name>
<evidence type="ECO:0000256" key="2">
    <source>
        <dbReference type="ARBA" id="ARBA00006177"/>
    </source>
</evidence>
<keyword evidence="7" id="KW-0175">Coiled coil</keyword>
<keyword evidence="10" id="KW-0539">Nucleus</keyword>
<evidence type="ECO:0000256" key="6">
    <source>
        <dbReference type="ARBA" id="ARBA00023015"/>
    </source>
</evidence>
<comment type="subcellular location">
    <subcellularLocation>
        <location evidence="1">Nucleus</location>
        <location evidence="1">Nucleoplasm</location>
    </subcellularLocation>
</comment>
<dbReference type="InterPro" id="IPR006612">
    <property type="entry name" value="THAP_Znf"/>
</dbReference>
<dbReference type="PANTHER" id="PTHR46600:SF1">
    <property type="entry name" value="THAP DOMAIN-CONTAINING PROTEIN 1"/>
    <property type="match status" value="1"/>
</dbReference>
<evidence type="ECO:0000313" key="16">
    <source>
        <dbReference type="Proteomes" id="UP000410492"/>
    </source>
</evidence>
<evidence type="ECO:0000256" key="7">
    <source>
        <dbReference type="ARBA" id="ARBA00023054"/>
    </source>
</evidence>
<accession>A0A653CGR4</accession>
<evidence type="ECO:0000256" key="8">
    <source>
        <dbReference type="ARBA" id="ARBA00023125"/>
    </source>
</evidence>
<protein>
    <recommendedName>
        <fullName evidence="14">THAP-type domain-containing protein</fullName>
    </recommendedName>
</protein>
<keyword evidence="3" id="KW-0479">Metal-binding</keyword>
<gene>
    <name evidence="15" type="ORF">CALMAC_LOCUS8994</name>
</gene>
<keyword evidence="6" id="KW-0805">Transcription regulation</keyword>
<comment type="similarity">
    <text evidence="2">Belongs to the THAP1 family.</text>
</comment>
<evidence type="ECO:0000259" key="14">
    <source>
        <dbReference type="PROSITE" id="PS50950"/>
    </source>
</evidence>
<dbReference type="InterPro" id="IPR038441">
    <property type="entry name" value="THAP_Znf_sf"/>
</dbReference>
<dbReference type="Gene3D" id="6.20.210.20">
    <property type="entry name" value="THAP domain"/>
    <property type="match status" value="1"/>
</dbReference>
<evidence type="ECO:0000256" key="1">
    <source>
        <dbReference type="ARBA" id="ARBA00004642"/>
    </source>
</evidence>
<evidence type="ECO:0000256" key="10">
    <source>
        <dbReference type="ARBA" id="ARBA00023242"/>
    </source>
</evidence>
<feature type="region of interest" description="Disordered" evidence="13">
    <location>
        <begin position="98"/>
        <end position="157"/>
    </location>
</feature>
<keyword evidence="11" id="KW-0131">Cell cycle</keyword>
<keyword evidence="4 12" id="KW-0863">Zinc-finger</keyword>
<evidence type="ECO:0000256" key="12">
    <source>
        <dbReference type="PROSITE-ProRule" id="PRU00309"/>
    </source>
</evidence>
<keyword evidence="16" id="KW-1185">Reference proteome</keyword>
<keyword evidence="5" id="KW-0862">Zinc</keyword>
<dbReference type="GO" id="GO:0005654">
    <property type="term" value="C:nucleoplasm"/>
    <property type="evidence" value="ECO:0007669"/>
    <property type="project" value="UniProtKB-SubCell"/>
</dbReference>
<evidence type="ECO:0000256" key="11">
    <source>
        <dbReference type="ARBA" id="ARBA00023306"/>
    </source>
</evidence>
<evidence type="ECO:0000256" key="3">
    <source>
        <dbReference type="ARBA" id="ARBA00022723"/>
    </source>
</evidence>
<reference evidence="15 16" key="1">
    <citation type="submission" date="2019-01" db="EMBL/GenBank/DDBJ databases">
        <authorList>
            <person name="Sayadi A."/>
        </authorList>
    </citation>
    <scope>NUCLEOTIDE SEQUENCE [LARGE SCALE GENOMIC DNA]</scope>
</reference>
<keyword evidence="8 12" id="KW-0238">DNA-binding</keyword>
<dbReference type="GO" id="GO:0008270">
    <property type="term" value="F:zinc ion binding"/>
    <property type="evidence" value="ECO:0007669"/>
    <property type="project" value="UniProtKB-KW"/>
</dbReference>
<feature type="region of interest" description="Disordered" evidence="13">
    <location>
        <begin position="209"/>
        <end position="233"/>
    </location>
</feature>
<dbReference type="SMART" id="SM00692">
    <property type="entry name" value="DM3"/>
    <property type="match status" value="1"/>
</dbReference>
<evidence type="ECO:0000256" key="4">
    <source>
        <dbReference type="ARBA" id="ARBA00022771"/>
    </source>
</evidence>
<feature type="domain" description="THAP-type" evidence="14">
    <location>
        <begin position="1"/>
        <end position="81"/>
    </location>
</feature>
<dbReference type="PANTHER" id="PTHR46600">
    <property type="entry name" value="THAP DOMAIN-CONTAINING"/>
    <property type="match status" value="1"/>
</dbReference>
<evidence type="ECO:0000313" key="15">
    <source>
        <dbReference type="EMBL" id="VEN47125.1"/>
    </source>
</evidence>
<evidence type="ECO:0000256" key="13">
    <source>
        <dbReference type="SAM" id="MobiDB-lite"/>
    </source>
</evidence>
<dbReference type="PROSITE" id="PS50950">
    <property type="entry name" value="ZF_THAP"/>
    <property type="match status" value="1"/>
</dbReference>
<dbReference type="InterPro" id="IPR026516">
    <property type="entry name" value="THAP1/10"/>
</dbReference>
<dbReference type="EMBL" id="CAACVG010007799">
    <property type="protein sequence ID" value="VEN47125.1"/>
    <property type="molecule type" value="Genomic_DNA"/>
</dbReference>
<evidence type="ECO:0000256" key="5">
    <source>
        <dbReference type="ARBA" id="ARBA00022833"/>
    </source>
</evidence>
<dbReference type="Pfam" id="PF05485">
    <property type="entry name" value="THAP"/>
    <property type="match status" value="1"/>
</dbReference>
<sequence length="310" mass="34295">MVHQCFICKIYSHKPENAGFSFHRLPTDSDTRDIWLQRLGLKDTVLPKDTRLCSKHFEPDAFITMEGKRTLLKKGALPSCIYPVSLLTAGHCDKDESIVSASEGSPKKSPLLAEHDRSEDESTVTASESLEGSPIKSPLLTEHDRSEDESTVTASEILEGSPIKRLELLDRCHSSSKRYSDASALDTSFSSVEGSPSKKRLRIEELQMSGTPAENPAMQSSFTSSTSTASEPEQLIEANASATVASEAKGKPVDLSIKSHRLKRRKFYVGDLSSDDFASPTKAKKNWQLMKKTIVQQRKKSTISRLQLVH</sequence>
<keyword evidence="9" id="KW-0804">Transcription</keyword>
<proteinExistence type="inferred from homology"/>
<dbReference type="OrthoDB" id="6784564at2759"/>
<organism evidence="15 16">
    <name type="scientific">Callosobruchus maculatus</name>
    <name type="common">Southern cowpea weevil</name>
    <name type="synonym">Pulse bruchid</name>
    <dbReference type="NCBI Taxonomy" id="64391"/>
    <lineage>
        <taxon>Eukaryota</taxon>
        <taxon>Metazoa</taxon>
        <taxon>Ecdysozoa</taxon>
        <taxon>Arthropoda</taxon>
        <taxon>Hexapoda</taxon>
        <taxon>Insecta</taxon>
        <taxon>Pterygota</taxon>
        <taxon>Neoptera</taxon>
        <taxon>Endopterygota</taxon>
        <taxon>Coleoptera</taxon>
        <taxon>Polyphaga</taxon>
        <taxon>Cucujiformia</taxon>
        <taxon>Chrysomeloidea</taxon>
        <taxon>Chrysomelidae</taxon>
        <taxon>Bruchinae</taxon>
        <taxon>Bruchini</taxon>
        <taxon>Callosobruchus</taxon>
    </lineage>
</organism>
<dbReference type="Proteomes" id="UP000410492">
    <property type="component" value="Unassembled WGS sequence"/>
</dbReference>
<dbReference type="AlphaFoldDB" id="A0A653CGR4"/>
<dbReference type="SUPFAM" id="SSF57716">
    <property type="entry name" value="Glucocorticoid receptor-like (DNA-binding domain)"/>
    <property type="match status" value="1"/>
</dbReference>
<dbReference type="SMART" id="SM00980">
    <property type="entry name" value="THAP"/>
    <property type="match status" value="1"/>
</dbReference>
<dbReference type="GO" id="GO:0043565">
    <property type="term" value="F:sequence-specific DNA binding"/>
    <property type="evidence" value="ECO:0007669"/>
    <property type="project" value="InterPro"/>
</dbReference>